<reference evidence="1 2" key="1">
    <citation type="journal article" date="2021" name="Elife">
        <title>Chloroplast acquisition without the gene transfer in kleptoplastic sea slugs, Plakobranchus ocellatus.</title>
        <authorList>
            <person name="Maeda T."/>
            <person name="Takahashi S."/>
            <person name="Yoshida T."/>
            <person name="Shimamura S."/>
            <person name="Takaki Y."/>
            <person name="Nagai Y."/>
            <person name="Toyoda A."/>
            <person name="Suzuki Y."/>
            <person name="Arimoto A."/>
            <person name="Ishii H."/>
            <person name="Satoh N."/>
            <person name="Nishiyama T."/>
            <person name="Hasebe M."/>
            <person name="Maruyama T."/>
            <person name="Minagawa J."/>
            <person name="Obokata J."/>
            <person name="Shigenobu S."/>
        </authorList>
    </citation>
    <scope>NUCLEOTIDE SEQUENCE [LARGE SCALE GENOMIC DNA]</scope>
</reference>
<protein>
    <submittedName>
        <fullName evidence="1">Uncharacterized protein</fullName>
    </submittedName>
</protein>
<proteinExistence type="predicted"/>
<name>A0AAV4DVC8_9GAST</name>
<dbReference type="AlphaFoldDB" id="A0AAV4DVC8"/>
<comment type="caution">
    <text evidence="1">The sequence shown here is derived from an EMBL/GenBank/DDBJ whole genome shotgun (WGS) entry which is preliminary data.</text>
</comment>
<dbReference type="Proteomes" id="UP000735302">
    <property type="component" value="Unassembled WGS sequence"/>
</dbReference>
<accession>A0AAV4DVC8</accession>
<keyword evidence="2" id="KW-1185">Reference proteome</keyword>
<dbReference type="EMBL" id="BLXT01008342">
    <property type="protein sequence ID" value="GFO47776.1"/>
    <property type="molecule type" value="Genomic_DNA"/>
</dbReference>
<evidence type="ECO:0000313" key="1">
    <source>
        <dbReference type="EMBL" id="GFO47776.1"/>
    </source>
</evidence>
<evidence type="ECO:0000313" key="2">
    <source>
        <dbReference type="Proteomes" id="UP000735302"/>
    </source>
</evidence>
<organism evidence="1 2">
    <name type="scientific">Plakobranchus ocellatus</name>
    <dbReference type="NCBI Taxonomy" id="259542"/>
    <lineage>
        <taxon>Eukaryota</taxon>
        <taxon>Metazoa</taxon>
        <taxon>Spiralia</taxon>
        <taxon>Lophotrochozoa</taxon>
        <taxon>Mollusca</taxon>
        <taxon>Gastropoda</taxon>
        <taxon>Heterobranchia</taxon>
        <taxon>Euthyneura</taxon>
        <taxon>Panpulmonata</taxon>
        <taxon>Sacoglossa</taxon>
        <taxon>Placobranchoidea</taxon>
        <taxon>Plakobranchidae</taxon>
        <taxon>Plakobranchus</taxon>
    </lineage>
</organism>
<sequence>MPRTIKTLLLAPRYLDQAWDPAYVLLGLKLPLCASYFRTTIYYFRRRKQAAPQAGSGRRDYVATRLEEHPTCAISCLSVSDTESTVFCSEVERS</sequence>
<gene>
    <name evidence="1" type="ORF">PoB_007428100</name>
</gene>